<evidence type="ECO:0000256" key="1">
    <source>
        <dbReference type="SAM" id="Phobius"/>
    </source>
</evidence>
<evidence type="ECO:0000313" key="2">
    <source>
        <dbReference type="EMBL" id="KAF2003050.1"/>
    </source>
</evidence>
<keyword evidence="1" id="KW-1133">Transmembrane helix</keyword>
<evidence type="ECO:0000313" key="3">
    <source>
        <dbReference type="Proteomes" id="UP000799779"/>
    </source>
</evidence>
<proteinExistence type="predicted"/>
<dbReference type="AlphaFoldDB" id="A0A6A5WM39"/>
<protein>
    <submittedName>
        <fullName evidence="2">Uncharacterized protein</fullName>
    </submittedName>
</protein>
<keyword evidence="1" id="KW-0472">Membrane</keyword>
<reference evidence="2" key="1">
    <citation type="journal article" date="2020" name="Stud. Mycol.">
        <title>101 Dothideomycetes genomes: a test case for predicting lifestyles and emergence of pathogens.</title>
        <authorList>
            <person name="Haridas S."/>
            <person name="Albert R."/>
            <person name="Binder M."/>
            <person name="Bloem J."/>
            <person name="Labutti K."/>
            <person name="Salamov A."/>
            <person name="Andreopoulos B."/>
            <person name="Baker S."/>
            <person name="Barry K."/>
            <person name="Bills G."/>
            <person name="Bluhm B."/>
            <person name="Cannon C."/>
            <person name="Castanera R."/>
            <person name="Culley D."/>
            <person name="Daum C."/>
            <person name="Ezra D."/>
            <person name="Gonzalez J."/>
            <person name="Henrissat B."/>
            <person name="Kuo A."/>
            <person name="Liang C."/>
            <person name="Lipzen A."/>
            <person name="Lutzoni F."/>
            <person name="Magnuson J."/>
            <person name="Mondo S."/>
            <person name="Nolan M."/>
            <person name="Ohm R."/>
            <person name="Pangilinan J."/>
            <person name="Park H.-J."/>
            <person name="Ramirez L."/>
            <person name="Alfaro M."/>
            <person name="Sun H."/>
            <person name="Tritt A."/>
            <person name="Yoshinaga Y."/>
            <person name="Zwiers L.-H."/>
            <person name="Turgeon B."/>
            <person name="Goodwin S."/>
            <person name="Spatafora J."/>
            <person name="Crous P."/>
            <person name="Grigoriev I."/>
        </authorList>
    </citation>
    <scope>NUCLEOTIDE SEQUENCE</scope>
    <source>
        <strain evidence="2">CBS 123094</strain>
    </source>
</reference>
<accession>A0A6A5WM39</accession>
<name>A0A6A5WM39_9PLEO</name>
<feature type="transmembrane region" description="Helical" evidence="1">
    <location>
        <begin position="216"/>
        <end position="235"/>
    </location>
</feature>
<dbReference type="EMBL" id="ML977574">
    <property type="protein sequence ID" value="KAF2003050.1"/>
    <property type="molecule type" value="Genomic_DNA"/>
</dbReference>
<keyword evidence="1" id="KW-0812">Transmembrane</keyword>
<dbReference type="Proteomes" id="UP000799779">
    <property type="component" value="Unassembled WGS sequence"/>
</dbReference>
<gene>
    <name evidence="2" type="ORF">P154DRAFT_618057</name>
</gene>
<sequence length="261" mass="27896">MDTKGYWYCCSCGNGSSNNRETCGTCGAETHQNSDLYESEKNRSHYGSIETPNEARGSYAVDHYRGNEVVVGNNTEGTCNGGFFFTQARELFNGSWYGGRMSTSSSQDPWSSANPRLSPEQGVLSDDSASIYGYSRGIQNVCTFTVGAICAHGAGNFAHVAKHSSTQSQGSIVQPPGPNICSSHGLCEGTAAVLGFACSMGYMYHCNRRAKYQDHFLLGGFVGGISIGLGARMGLQNTLLLVLPWTILASMLLSAATHCIM</sequence>
<feature type="transmembrane region" description="Helical" evidence="1">
    <location>
        <begin position="241"/>
        <end position="260"/>
    </location>
</feature>
<organism evidence="2 3">
    <name type="scientific">Amniculicola lignicola CBS 123094</name>
    <dbReference type="NCBI Taxonomy" id="1392246"/>
    <lineage>
        <taxon>Eukaryota</taxon>
        <taxon>Fungi</taxon>
        <taxon>Dikarya</taxon>
        <taxon>Ascomycota</taxon>
        <taxon>Pezizomycotina</taxon>
        <taxon>Dothideomycetes</taxon>
        <taxon>Pleosporomycetidae</taxon>
        <taxon>Pleosporales</taxon>
        <taxon>Amniculicolaceae</taxon>
        <taxon>Amniculicola</taxon>
    </lineage>
</organism>
<keyword evidence="3" id="KW-1185">Reference proteome</keyword>